<feature type="region of interest" description="Disordered" evidence="1">
    <location>
        <begin position="1"/>
        <end position="64"/>
    </location>
</feature>
<feature type="compositionally biased region" description="Basic residues" evidence="1">
    <location>
        <begin position="1"/>
        <end position="17"/>
    </location>
</feature>
<dbReference type="Proteomes" id="UP000887013">
    <property type="component" value="Unassembled WGS sequence"/>
</dbReference>
<proteinExistence type="predicted"/>
<evidence type="ECO:0000256" key="1">
    <source>
        <dbReference type="SAM" id="MobiDB-lite"/>
    </source>
</evidence>
<feature type="compositionally biased region" description="Basic and acidic residues" evidence="1">
    <location>
        <begin position="29"/>
        <end position="64"/>
    </location>
</feature>
<sequence>MYKKKRNGKAVKRRSSNRGRSNYSFNKDTTPKKEKEIEPPKKEKEMKPPKKEKEMEPPKKEKETKYEYIMRPGDDPLKCEFEKYLLDKDFRDEVLCLAKDTDEVSLLIMDENYDYNVNINLVQAILKISFPCKAYTLVLPRYNAVLAALEIYGELYEIKNRPWGGFLFSEMVRYGKFQEKRKLMKGNLPLKRDMGKIIVEATYKLSQDVPNADTKDLTTCDEISKVEKMAKFKNVRKKKIMKKKGKLQPNQDVEKIEAERTNKPQQNSQSLNVSNTDGQSCEKDPLICDEISSYEDITLEINYSFDHDPFDMGYDTCSSARRKEIEYIKEAMTRIRSPSDYPDSSLYTFEAIMQDPERFFSNTLEPAPEEKMASKKSVGRGSKRKRELEESVEDESESENEVAESIFENEFLVPEEDRHIFADSMWYVNDDEVRDIVNDTLMLNFADLEELNFELIPICCHGVESGYRADGTKFLSIGGFDTSDDEK</sequence>
<evidence type="ECO:0000313" key="3">
    <source>
        <dbReference type="Proteomes" id="UP000887013"/>
    </source>
</evidence>
<name>A0A8X6N7H1_NEPPI</name>
<gene>
    <name evidence="2" type="ORF">NPIL_515671</name>
</gene>
<feature type="compositionally biased region" description="Acidic residues" evidence="1">
    <location>
        <begin position="390"/>
        <end position="401"/>
    </location>
</feature>
<accession>A0A8X6N7H1</accession>
<feature type="compositionally biased region" description="Polar residues" evidence="1">
    <location>
        <begin position="263"/>
        <end position="279"/>
    </location>
</feature>
<feature type="region of interest" description="Disordered" evidence="1">
    <location>
        <begin position="363"/>
        <end position="401"/>
    </location>
</feature>
<keyword evidence="3" id="KW-1185">Reference proteome</keyword>
<dbReference type="EMBL" id="BMAW01006272">
    <property type="protein sequence ID" value="GFS98123.1"/>
    <property type="molecule type" value="Genomic_DNA"/>
</dbReference>
<evidence type="ECO:0000313" key="2">
    <source>
        <dbReference type="EMBL" id="GFS98123.1"/>
    </source>
</evidence>
<reference evidence="2" key="1">
    <citation type="submission" date="2020-08" db="EMBL/GenBank/DDBJ databases">
        <title>Multicomponent nature underlies the extraordinary mechanical properties of spider dragline silk.</title>
        <authorList>
            <person name="Kono N."/>
            <person name="Nakamura H."/>
            <person name="Mori M."/>
            <person name="Yoshida Y."/>
            <person name="Ohtoshi R."/>
            <person name="Malay A.D."/>
            <person name="Moran D.A.P."/>
            <person name="Tomita M."/>
            <person name="Numata K."/>
            <person name="Arakawa K."/>
        </authorList>
    </citation>
    <scope>NUCLEOTIDE SEQUENCE</scope>
</reference>
<dbReference type="AlphaFoldDB" id="A0A8X6N7H1"/>
<protein>
    <submittedName>
        <fullName evidence="2">Uncharacterized protein</fullName>
    </submittedName>
</protein>
<organism evidence="2 3">
    <name type="scientific">Nephila pilipes</name>
    <name type="common">Giant wood spider</name>
    <name type="synonym">Nephila maculata</name>
    <dbReference type="NCBI Taxonomy" id="299642"/>
    <lineage>
        <taxon>Eukaryota</taxon>
        <taxon>Metazoa</taxon>
        <taxon>Ecdysozoa</taxon>
        <taxon>Arthropoda</taxon>
        <taxon>Chelicerata</taxon>
        <taxon>Arachnida</taxon>
        <taxon>Araneae</taxon>
        <taxon>Araneomorphae</taxon>
        <taxon>Entelegynae</taxon>
        <taxon>Araneoidea</taxon>
        <taxon>Nephilidae</taxon>
        <taxon>Nephila</taxon>
    </lineage>
</organism>
<comment type="caution">
    <text evidence="2">The sequence shown here is derived from an EMBL/GenBank/DDBJ whole genome shotgun (WGS) entry which is preliminary data.</text>
</comment>
<feature type="region of interest" description="Disordered" evidence="1">
    <location>
        <begin position="259"/>
        <end position="280"/>
    </location>
</feature>